<dbReference type="InterPro" id="IPR036291">
    <property type="entry name" value="NAD(P)-bd_dom_sf"/>
</dbReference>
<name>A0A2C9ZPT9_9ACTN</name>
<feature type="domain" description="Ketoreductase" evidence="4">
    <location>
        <begin position="14"/>
        <end position="192"/>
    </location>
</feature>
<comment type="caution">
    <text evidence="5">The sequence shown here is derived from an EMBL/GenBank/DDBJ whole genome shotgun (WGS) entry which is preliminary data.</text>
</comment>
<dbReference type="EMBL" id="NGFN01000004">
    <property type="protein sequence ID" value="OUD04924.1"/>
    <property type="molecule type" value="Genomic_DNA"/>
</dbReference>
<dbReference type="InterPro" id="IPR020904">
    <property type="entry name" value="Sc_DH/Rdtase_CS"/>
</dbReference>
<reference evidence="5 6" key="1">
    <citation type="submission" date="2017-05" db="EMBL/GenBank/DDBJ databases">
        <title>Biotechnological potential of actinobacteria isolated from South African environments.</title>
        <authorList>
            <person name="Le Roes-Hill M."/>
            <person name="Prins A."/>
            <person name="Durrell K.A."/>
        </authorList>
    </citation>
    <scope>NUCLEOTIDE SEQUENCE [LARGE SCALE GENOMIC DNA]</scope>
    <source>
        <strain evidence="5 6">HMC13</strain>
    </source>
</reference>
<evidence type="ECO:0000256" key="2">
    <source>
        <dbReference type="ARBA" id="ARBA00023002"/>
    </source>
</evidence>
<dbReference type="InterPro" id="IPR051911">
    <property type="entry name" value="SDR_oxidoreductase"/>
</dbReference>
<dbReference type="SMART" id="SM00822">
    <property type="entry name" value="PKS_KR"/>
    <property type="match status" value="1"/>
</dbReference>
<dbReference type="PRINTS" id="PR00081">
    <property type="entry name" value="GDHRDH"/>
</dbReference>
<keyword evidence="2" id="KW-0560">Oxidoreductase</keyword>
<protein>
    <submittedName>
        <fullName evidence="5">Short-chain dehydrogenase</fullName>
    </submittedName>
</protein>
<organism evidence="5 6">
    <name type="scientific">Streptomyces swartbergensis</name>
    <dbReference type="NCBI Taxonomy" id="487165"/>
    <lineage>
        <taxon>Bacteria</taxon>
        <taxon>Bacillati</taxon>
        <taxon>Actinomycetota</taxon>
        <taxon>Actinomycetes</taxon>
        <taxon>Kitasatosporales</taxon>
        <taxon>Streptomycetaceae</taxon>
        <taxon>Streptomyces</taxon>
    </lineage>
</organism>
<dbReference type="Proteomes" id="UP000195105">
    <property type="component" value="Unassembled WGS sequence"/>
</dbReference>
<dbReference type="AlphaFoldDB" id="A0A2C9ZPT9"/>
<evidence type="ECO:0000256" key="3">
    <source>
        <dbReference type="RuleBase" id="RU000363"/>
    </source>
</evidence>
<dbReference type="SUPFAM" id="SSF51735">
    <property type="entry name" value="NAD(P)-binding Rossmann-fold domains"/>
    <property type="match status" value="1"/>
</dbReference>
<dbReference type="InterPro" id="IPR002347">
    <property type="entry name" value="SDR_fam"/>
</dbReference>
<dbReference type="PRINTS" id="PR00080">
    <property type="entry name" value="SDRFAMILY"/>
</dbReference>
<evidence type="ECO:0000313" key="5">
    <source>
        <dbReference type="EMBL" id="OUD04924.1"/>
    </source>
</evidence>
<sequence>MTQLPAPGGPSAGRVWFITGASRGLGRAFAEAALAAGERVVATARDVSCLDGHEHEGRLVVLPLDVSRRTDVFAAVDRAVAAFGRLDVVVNNAGQLVLGMVEETTEEQVRDHLDVNFFGALWVTQAVLPVLRAQGAGHLVQVTAMGAGGGSAGSGIYSAGKAALGAMGEAVAAEAGPLGIHVTLLEPGPYDTGLGHLGTTVTAPHPAYDGVRAALEASWTESPPPASPAAAAQVVLEVSRMASPPRRIVLGDRAWDEVVASLRERLREYTAWEYLSRRGG</sequence>
<dbReference type="Pfam" id="PF00106">
    <property type="entry name" value="adh_short"/>
    <property type="match status" value="1"/>
</dbReference>
<evidence type="ECO:0000313" key="6">
    <source>
        <dbReference type="Proteomes" id="UP000195105"/>
    </source>
</evidence>
<keyword evidence="6" id="KW-1185">Reference proteome</keyword>
<comment type="similarity">
    <text evidence="1 3">Belongs to the short-chain dehydrogenases/reductases (SDR) family.</text>
</comment>
<dbReference type="InterPro" id="IPR057326">
    <property type="entry name" value="KR_dom"/>
</dbReference>
<dbReference type="GO" id="GO:0016491">
    <property type="term" value="F:oxidoreductase activity"/>
    <property type="evidence" value="ECO:0007669"/>
    <property type="project" value="UniProtKB-KW"/>
</dbReference>
<dbReference type="NCBIfam" id="NF006114">
    <property type="entry name" value="PRK08263.1"/>
    <property type="match status" value="1"/>
</dbReference>
<dbReference type="PANTHER" id="PTHR43976">
    <property type="entry name" value="SHORT CHAIN DEHYDROGENASE"/>
    <property type="match status" value="1"/>
</dbReference>
<evidence type="ECO:0000259" key="4">
    <source>
        <dbReference type="SMART" id="SM00822"/>
    </source>
</evidence>
<dbReference type="PROSITE" id="PS00061">
    <property type="entry name" value="ADH_SHORT"/>
    <property type="match status" value="1"/>
</dbReference>
<gene>
    <name evidence="5" type="ORF">CA983_01340</name>
</gene>
<dbReference type="RefSeq" id="WP_086599003.1">
    <property type="nucleotide sequence ID" value="NZ_NGFN01000004.1"/>
</dbReference>
<dbReference type="Gene3D" id="3.40.50.720">
    <property type="entry name" value="NAD(P)-binding Rossmann-like Domain"/>
    <property type="match status" value="1"/>
</dbReference>
<accession>A0A2C9ZPT9</accession>
<evidence type="ECO:0000256" key="1">
    <source>
        <dbReference type="ARBA" id="ARBA00006484"/>
    </source>
</evidence>
<proteinExistence type="inferred from homology"/>
<dbReference type="PANTHER" id="PTHR43976:SF16">
    <property type="entry name" value="SHORT-CHAIN DEHYDROGENASE_REDUCTASE FAMILY PROTEIN"/>
    <property type="match status" value="1"/>
</dbReference>